<sequence length="54" mass="5623">MARAASAGLTGADIREVLRRLQLAKAMREATGGRPAGPVDQADLHAAIEGLRRG</sequence>
<name>A0ABX0ZBA6_9ACTN</name>
<comment type="caution">
    <text evidence="1">The sequence shown here is derived from an EMBL/GenBank/DDBJ whole genome shotgun (WGS) entry which is preliminary data.</text>
</comment>
<reference evidence="1 2" key="1">
    <citation type="submission" date="2020-03" db="EMBL/GenBank/DDBJ databases">
        <title>WGS of actinomycetes isolated from Thailand.</title>
        <authorList>
            <person name="Thawai C."/>
        </authorList>
    </citation>
    <scope>NUCLEOTIDE SEQUENCE [LARGE SCALE GENOMIC DNA]</scope>
    <source>
        <strain evidence="1 2">HSS6-12</strain>
    </source>
</reference>
<evidence type="ECO:0000313" key="2">
    <source>
        <dbReference type="Proteomes" id="UP000783871"/>
    </source>
</evidence>
<evidence type="ECO:0000313" key="1">
    <source>
        <dbReference type="EMBL" id="NJP34494.1"/>
    </source>
</evidence>
<dbReference type="RefSeq" id="WP_168002848.1">
    <property type="nucleotide sequence ID" value="NZ_JAATEO010000025.1"/>
</dbReference>
<accession>A0ABX0ZBA6</accession>
<dbReference type="Proteomes" id="UP000783871">
    <property type="component" value="Unassembled WGS sequence"/>
</dbReference>
<organism evidence="1 2">
    <name type="scientific">Micromonospora thermarum</name>
    <dbReference type="NCBI Taxonomy" id="2720024"/>
    <lineage>
        <taxon>Bacteria</taxon>
        <taxon>Bacillati</taxon>
        <taxon>Actinomycetota</taxon>
        <taxon>Actinomycetes</taxon>
        <taxon>Micromonosporales</taxon>
        <taxon>Micromonosporaceae</taxon>
        <taxon>Micromonospora</taxon>
    </lineage>
</organism>
<gene>
    <name evidence="1" type="ORF">HCJ94_21550</name>
</gene>
<dbReference type="EMBL" id="JAATEO010000025">
    <property type="protein sequence ID" value="NJP34494.1"/>
    <property type="molecule type" value="Genomic_DNA"/>
</dbReference>
<protein>
    <submittedName>
        <fullName evidence="1">Uncharacterized protein</fullName>
    </submittedName>
</protein>
<keyword evidence="2" id="KW-1185">Reference proteome</keyword>
<proteinExistence type="predicted"/>